<dbReference type="AlphaFoldDB" id="D2W0D0"/>
<feature type="region of interest" description="Disordered" evidence="1">
    <location>
        <begin position="89"/>
        <end position="140"/>
    </location>
</feature>
<dbReference type="Proteomes" id="UP000006671">
    <property type="component" value="Unassembled WGS sequence"/>
</dbReference>
<reference evidence="2 3" key="1">
    <citation type="journal article" date="2010" name="Cell">
        <title>The genome of Naegleria gruberi illuminates early eukaryotic versatility.</title>
        <authorList>
            <person name="Fritz-Laylin L.K."/>
            <person name="Prochnik S.E."/>
            <person name="Ginger M.L."/>
            <person name="Dacks J.B."/>
            <person name="Carpenter M.L."/>
            <person name="Field M.C."/>
            <person name="Kuo A."/>
            <person name="Paredez A."/>
            <person name="Chapman J."/>
            <person name="Pham J."/>
            <person name="Shu S."/>
            <person name="Neupane R."/>
            <person name="Cipriano M."/>
            <person name="Mancuso J."/>
            <person name="Tu H."/>
            <person name="Salamov A."/>
            <person name="Lindquist E."/>
            <person name="Shapiro H."/>
            <person name="Lucas S."/>
            <person name="Grigoriev I.V."/>
            <person name="Cande W.Z."/>
            <person name="Fulton C."/>
            <person name="Rokhsar D.S."/>
            <person name="Dawson S.C."/>
        </authorList>
    </citation>
    <scope>NUCLEOTIDE SEQUENCE [LARGE SCALE GENOMIC DNA]</scope>
    <source>
        <strain evidence="2 3">NEG-M</strain>
    </source>
</reference>
<gene>
    <name evidence="2" type="ORF">NAEGRDRAFT_53696</name>
</gene>
<sequence length="419" mass="47262">MWSSSPSTGSNNISINTSNINTSSTTSNSMLKDVKNMKEEEIASLEQETMMKELRHLLYDIVPQQWSKIINEIQQAVGLLGGEVKHLQSMENNSNNNSNNNNQQPTSTIASSSDQQQDNPKDEPQTPSTPGIPATPTKFNATNSFRAKNNAERIQLHINDQNHAILKGYLLVDGYRILGGKINFKLHKMKQSCEAEIRPNDPYTLSQIQRAHHMADYALNKMKNIDIEKYSENSNIVLEGDDEVDLMNSTYLSKTTSKIERDVTTILTILERVMILVQQGREQLTTYGGLRFLTDEYRLSSSISEKANIELLQQSFHPRLPKETLIEFSITNAQLHVGVYGLSYTSIATSSVTQLKNSNLSSDSRHRHFITEDNEIGYFSEEYISKITVASFSSGLDHLTNAFKMCSRLRNLLTTHGLY</sequence>
<dbReference type="PANTHER" id="PTHR13618">
    <property type="entry name" value="LEUCINE ZIPPER CONTAINING TRANSCRIPTION FACTOR LZF1"/>
    <property type="match status" value="1"/>
</dbReference>
<dbReference type="RefSeq" id="XP_002670197.1">
    <property type="nucleotide sequence ID" value="XM_002670151.1"/>
</dbReference>
<organism evidence="3">
    <name type="scientific">Naegleria gruberi</name>
    <name type="common">Amoeba</name>
    <dbReference type="NCBI Taxonomy" id="5762"/>
    <lineage>
        <taxon>Eukaryota</taxon>
        <taxon>Discoba</taxon>
        <taxon>Heterolobosea</taxon>
        <taxon>Tetramitia</taxon>
        <taxon>Eutetramitia</taxon>
        <taxon>Vahlkampfiidae</taxon>
        <taxon>Naegleria</taxon>
    </lineage>
</organism>
<dbReference type="InParanoid" id="D2W0D0"/>
<dbReference type="InterPro" id="IPR028241">
    <property type="entry name" value="RAVE2/Rogdi"/>
</dbReference>
<accession>D2W0D0</accession>
<feature type="compositionally biased region" description="Low complexity" evidence="1">
    <location>
        <begin position="92"/>
        <end position="102"/>
    </location>
</feature>
<protein>
    <submittedName>
        <fullName evidence="2">Predicted protein</fullName>
    </submittedName>
</protein>
<feature type="compositionally biased region" description="Low complexity" evidence="1">
    <location>
        <begin position="1"/>
        <end position="29"/>
    </location>
</feature>
<keyword evidence="3" id="KW-1185">Reference proteome</keyword>
<dbReference type="KEGG" id="ngr:NAEGRDRAFT_53696"/>
<dbReference type="EMBL" id="GG738918">
    <property type="protein sequence ID" value="EFC37453.1"/>
    <property type="molecule type" value="Genomic_DNA"/>
</dbReference>
<feature type="compositionally biased region" description="Polar residues" evidence="1">
    <location>
        <begin position="103"/>
        <end position="118"/>
    </location>
</feature>
<proteinExistence type="predicted"/>
<name>D2W0D0_NAEGR</name>
<dbReference type="GeneID" id="8861056"/>
<dbReference type="OMA" id="HRHFITE"/>
<feature type="region of interest" description="Disordered" evidence="1">
    <location>
        <begin position="1"/>
        <end position="31"/>
    </location>
</feature>
<dbReference type="PANTHER" id="PTHR13618:SF1">
    <property type="entry name" value="PROTEIN ROGDI HOMOLOG"/>
    <property type="match status" value="1"/>
</dbReference>
<evidence type="ECO:0000313" key="3">
    <source>
        <dbReference type="Proteomes" id="UP000006671"/>
    </source>
</evidence>
<dbReference type="VEuPathDB" id="AmoebaDB:NAEGRDRAFT_53696"/>
<dbReference type="OrthoDB" id="10255431at2759"/>
<dbReference type="Pfam" id="PF10259">
    <property type="entry name" value="Rogdi_lz"/>
    <property type="match status" value="1"/>
</dbReference>
<dbReference type="GO" id="GO:0043291">
    <property type="term" value="C:RAVE complex"/>
    <property type="evidence" value="ECO:0007669"/>
    <property type="project" value="TreeGrafter"/>
</dbReference>
<evidence type="ECO:0000313" key="2">
    <source>
        <dbReference type="EMBL" id="EFC37453.1"/>
    </source>
</evidence>
<evidence type="ECO:0000256" key="1">
    <source>
        <dbReference type="SAM" id="MobiDB-lite"/>
    </source>
</evidence>